<feature type="transmembrane region" description="Helical" evidence="2">
    <location>
        <begin position="57"/>
        <end position="81"/>
    </location>
</feature>
<dbReference type="HOGENOM" id="CLU_020690_0_0_1"/>
<sequence>MTDGFDSSWAQPRAAGLLSGALGDSTEVDGFMFRSTTSSAVNNELRFAAEPSLRTSFLALASINVAAAAATAVGIFFDCYLQARRRDANFRLKSSLLTIIGPKETFPYILSIGIAIQGIIFAAAQSLGLGAVLTLGCTRTSQMMLPAILIVPYIQLVFGSETTIRALCRRPFPRSPTWALPVCLGVVIAALIATYAVTRVTVPPEFCFAELLWLVQRWALGAFVLLTLIASIMLIGSLIICIRLYKSLSISEAQRTTASSTACYMLLALVTTATMLPFYWSLHVDDTGSMMRYQTRLSMAATIVVNLSGFLTGGLYLLLRLTKLGTFGRGGYLEFDRQKPVTGERFSTPGNSIYTKQLEQPVSPVRLEQRRRDIETGVELRTERMSAWPMAFTPQTPRPQTPGTAVMPIPQIMSPQIMSPQIMSPEMAFVANTPTGPSAGLRKDSYNLFPPSQGAPDTKSSYLVPAATHDPDALSPDELLPPAAAWTARHERKSSLGSTTMVQIALRVSNINDMPPVTSSYHEPMDSDGRVYRGDLGLAITTDLFADDSSRDSASMYVDDDLFDFGEDLGQQPPSATVDKTTSDDEITLSPTVYDPAEATANTGLTRSGAKSRQINQIKSGQWF</sequence>
<evidence type="ECO:0000256" key="1">
    <source>
        <dbReference type="SAM" id="MobiDB-lite"/>
    </source>
</evidence>
<feature type="transmembrane region" description="Helical" evidence="2">
    <location>
        <begin position="108"/>
        <end position="135"/>
    </location>
</feature>
<evidence type="ECO:0000313" key="4">
    <source>
        <dbReference type="Proteomes" id="UP000019374"/>
    </source>
</evidence>
<keyword evidence="2" id="KW-0812">Transmembrane</keyword>
<protein>
    <submittedName>
        <fullName evidence="3">Uncharacterized protein</fullName>
    </submittedName>
</protein>
<feature type="transmembrane region" description="Helical" evidence="2">
    <location>
        <begin position="178"/>
        <end position="198"/>
    </location>
</feature>
<feature type="transmembrane region" description="Helical" evidence="2">
    <location>
        <begin position="300"/>
        <end position="319"/>
    </location>
</feature>
<dbReference type="OrthoDB" id="5368516at2759"/>
<feature type="transmembrane region" description="Helical" evidence="2">
    <location>
        <begin position="141"/>
        <end position="158"/>
    </location>
</feature>
<proteinExistence type="predicted"/>
<accession>T5A9M6</accession>
<dbReference type="AlphaFoldDB" id="T5A9M6"/>
<dbReference type="eggNOG" id="ENOG502SMUJ">
    <property type="taxonomic scope" value="Eukaryota"/>
</dbReference>
<feature type="region of interest" description="Disordered" evidence="1">
    <location>
        <begin position="567"/>
        <end position="587"/>
    </location>
</feature>
<gene>
    <name evidence="3" type="ORF">OCS_05834</name>
</gene>
<evidence type="ECO:0000256" key="2">
    <source>
        <dbReference type="SAM" id="Phobius"/>
    </source>
</evidence>
<reference evidence="3 4" key="1">
    <citation type="journal article" date="2013" name="Chin. Sci. Bull.">
        <title>Genome survey uncovers the secrets of sex and lifestyle in caterpillar fungus.</title>
        <authorList>
            <person name="Hu X."/>
            <person name="Zhang Y."/>
            <person name="Xiao G."/>
            <person name="Zheng P."/>
            <person name="Xia Y."/>
            <person name="Zhang X."/>
            <person name="St Leger R.J."/>
            <person name="Liu X."/>
            <person name="Wang C."/>
        </authorList>
    </citation>
    <scope>NUCLEOTIDE SEQUENCE [LARGE SCALE GENOMIC DNA]</scope>
    <source>
        <strain evidence="4">Co18 / CGMCC 3.14243</strain>
        <tissue evidence="3">Fruit-body</tissue>
    </source>
</reference>
<organism evidence="3 4">
    <name type="scientific">Ophiocordyceps sinensis (strain Co18 / CGMCC 3.14243)</name>
    <name type="common">Yarsagumba caterpillar fungus</name>
    <name type="synonym">Hirsutella sinensis</name>
    <dbReference type="NCBI Taxonomy" id="911162"/>
    <lineage>
        <taxon>Eukaryota</taxon>
        <taxon>Fungi</taxon>
        <taxon>Dikarya</taxon>
        <taxon>Ascomycota</taxon>
        <taxon>Pezizomycotina</taxon>
        <taxon>Sordariomycetes</taxon>
        <taxon>Hypocreomycetidae</taxon>
        <taxon>Hypocreales</taxon>
        <taxon>Ophiocordycipitaceae</taxon>
        <taxon>Ophiocordyceps</taxon>
    </lineage>
</organism>
<dbReference type="EMBL" id="KE654660">
    <property type="protein sequence ID" value="EQK98456.1"/>
    <property type="molecule type" value="Genomic_DNA"/>
</dbReference>
<feature type="transmembrane region" description="Helical" evidence="2">
    <location>
        <begin position="218"/>
        <end position="242"/>
    </location>
</feature>
<dbReference type="Proteomes" id="UP000019374">
    <property type="component" value="Unassembled WGS sequence"/>
</dbReference>
<evidence type="ECO:0000313" key="3">
    <source>
        <dbReference type="EMBL" id="EQK98456.1"/>
    </source>
</evidence>
<feature type="transmembrane region" description="Helical" evidence="2">
    <location>
        <begin position="262"/>
        <end position="280"/>
    </location>
</feature>
<keyword evidence="2" id="KW-0472">Membrane</keyword>
<name>T5A9M6_OPHSC</name>
<keyword evidence="2" id="KW-1133">Transmembrane helix</keyword>